<keyword evidence="15" id="KW-1185">Reference proteome</keyword>
<dbReference type="EMBL" id="BMXY01000001">
    <property type="protein sequence ID" value="GGZ61765.1"/>
    <property type="molecule type" value="Genomic_DNA"/>
</dbReference>
<dbReference type="PROSITE" id="PS50198">
    <property type="entry name" value="PPIC_PPIASE_2"/>
    <property type="match status" value="1"/>
</dbReference>
<dbReference type="InterPro" id="IPR052029">
    <property type="entry name" value="PpiD_chaperone"/>
</dbReference>
<dbReference type="InterPro" id="IPR046357">
    <property type="entry name" value="PPIase_dom_sf"/>
</dbReference>
<evidence type="ECO:0000256" key="12">
    <source>
        <dbReference type="SAM" id="Phobius"/>
    </source>
</evidence>
<dbReference type="Pfam" id="PF13624">
    <property type="entry name" value="SurA_N_3"/>
    <property type="match status" value="2"/>
</dbReference>
<comment type="caution">
    <text evidence="14">The sequence shown here is derived from an EMBL/GenBank/DDBJ whole genome shotgun (WGS) entry which is preliminary data.</text>
</comment>
<keyword evidence="11 14" id="KW-0413">Isomerase</keyword>
<evidence type="ECO:0000256" key="2">
    <source>
        <dbReference type="ARBA" id="ARBA00022475"/>
    </source>
</evidence>
<evidence type="ECO:0000313" key="15">
    <source>
        <dbReference type="Proteomes" id="UP000643403"/>
    </source>
</evidence>
<evidence type="ECO:0000256" key="7">
    <source>
        <dbReference type="ARBA" id="ARBA00023186"/>
    </source>
</evidence>
<evidence type="ECO:0000256" key="6">
    <source>
        <dbReference type="ARBA" id="ARBA00023136"/>
    </source>
</evidence>
<dbReference type="Pfam" id="PF00639">
    <property type="entry name" value="Rotamase"/>
    <property type="match status" value="1"/>
</dbReference>
<evidence type="ECO:0000256" key="3">
    <source>
        <dbReference type="ARBA" id="ARBA00022519"/>
    </source>
</evidence>
<dbReference type="SUPFAM" id="SSF54534">
    <property type="entry name" value="FKBP-like"/>
    <property type="match status" value="1"/>
</dbReference>
<keyword evidence="4 12" id="KW-0812">Transmembrane</keyword>
<dbReference type="Gene3D" id="3.10.50.40">
    <property type="match status" value="1"/>
</dbReference>
<keyword evidence="6 12" id="KW-0472">Membrane</keyword>
<dbReference type="SUPFAM" id="SSF109998">
    <property type="entry name" value="Triger factor/SurA peptide-binding domain-like"/>
    <property type="match status" value="1"/>
</dbReference>
<dbReference type="InterPro" id="IPR027304">
    <property type="entry name" value="Trigger_fact/SurA_dom_sf"/>
</dbReference>
<feature type="domain" description="PpiC" evidence="13">
    <location>
        <begin position="285"/>
        <end position="388"/>
    </location>
</feature>
<keyword evidence="11" id="KW-0697">Rotamase</keyword>
<gene>
    <name evidence="14" type="primary">ppiD</name>
    <name evidence="14" type="ORF">GCM10008101_14870</name>
</gene>
<dbReference type="RefSeq" id="WP_189448305.1">
    <property type="nucleotide sequence ID" value="NZ_BMXY01000001.1"/>
</dbReference>
<evidence type="ECO:0000313" key="14">
    <source>
        <dbReference type="EMBL" id="GGZ61765.1"/>
    </source>
</evidence>
<evidence type="ECO:0000256" key="4">
    <source>
        <dbReference type="ARBA" id="ARBA00022692"/>
    </source>
</evidence>
<evidence type="ECO:0000256" key="10">
    <source>
        <dbReference type="ARBA" id="ARBA00042775"/>
    </source>
</evidence>
<feature type="transmembrane region" description="Helical" evidence="12">
    <location>
        <begin position="12"/>
        <end position="34"/>
    </location>
</feature>
<evidence type="ECO:0000256" key="8">
    <source>
        <dbReference type="ARBA" id="ARBA00038408"/>
    </source>
</evidence>
<dbReference type="PANTHER" id="PTHR47529">
    <property type="entry name" value="PEPTIDYL-PROLYL CIS-TRANS ISOMERASE D"/>
    <property type="match status" value="1"/>
</dbReference>
<dbReference type="Proteomes" id="UP000643403">
    <property type="component" value="Unassembled WGS sequence"/>
</dbReference>
<sequence length="656" mass="71111">MLQNLREKTSGWIATVVLGLLIVPFAFVGVSDYFQQTRERPVASIGAPPTWWADAPTFWPFSALWEHQDVTQRDFRDRFEQARQTARQEQGVEFDAREFESVDNKRKVLDALIDERVQGLWAQRQGIVVSDAMVRREIAQIPAFQRDGKFDLQQYRLAVRTLSPPRTEAQFEQLVRDGLADSMLRTSIGSSSFATASETSRLIALLGERRDVSVIALPAAQPDTAAVTAAEIDAWYRSHIADYRAPETVTLEYVELDASTLPLPVVDEAALRARYEQEKKRFVSDEQRQAAHILISVPAGAAASVDAAAREKATRLVAQARAPGADFAALARANSDDTGSKAAGGDLGLVGRGALAPAFEKALFEMQPGQVSDPVRTEFGWHVIRLGQVQQGNQETFEQARATLEKELVESGRERRFQELSTKLVDDVLKNPSVLAPAAQAAGLPLKTVGPIARGQGSGVIAHPLVQRTAFSDTAIQQRMVTDPIDVGNDHSVLIRVKDHAPARQLTLAEVRDRVIAAIRADRTLKAAQKRADAVVAQVKGGQSLAAVATAQGLAAPQVLTGVPRGAPAVAEGVAEGFFTAQAPKGQKPVGSKVLPDGRAFVFVVDAVKPGTAADMGGDPAVLSRQIGQLHGFVEVESMVRTLRRTYKVEVNEANL</sequence>
<dbReference type="InterPro" id="IPR023058">
    <property type="entry name" value="PPIase_PpiC_CS"/>
</dbReference>
<keyword evidence="2" id="KW-1003">Cell membrane</keyword>
<keyword evidence="5 12" id="KW-1133">Transmembrane helix</keyword>
<protein>
    <recommendedName>
        <fullName evidence="9">Periplasmic chaperone PpiD</fullName>
    </recommendedName>
    <alternativeName>
        <fullName evidence="10">Periplasmic folding chaperone</fullName>
    </alternativeName>
</protein>
<comment type="similarity">
    <text evidence="8">Belongs to the PpiD chaperone family.</text>
</comment>
<evidence type="ECO:0000256" key="9">
    <source>
        <dbReference type="ARBA" id="ARBA00040743"/>
    </source>
</evidence>
<reference evidence="15" key="1">
    <citation type="journal article" date="2019" name="Int. J. Syst. Evol. Microbiol.">
        <title>The Global Catalogue of Microorganisms (GCM) 10K type strain sequencing project: providing services to taxonomists for standard genome sequencing and annotation.</title>
        <authorList>
            <consortium name="The Broad Institute Genomics Platform"/>
            <consortium name="The Broad Institute Genome Sequencing Center for Infectious Disease"/>
            <person name="Wu L."/>
            <person name="Ma J."/>
        </authorList>
    </citation>
    <scope>NUCLEOTIDE SEQUENCE [LARGE SCALE GENOMIC DNA]</scope>
    <source>
        <strain evidence="15">KCTC 22558</strain>
    </source>
</reference>
<dbReference type="InterPro" id="IPR000297">
    <property type="entry name" value="PPIase_PpiC"/>
</dbReference>
<accession>A0ABQ3BYQ9</accession>
<name>A0ABQ3BYQ9_9GAMM</name>
<keyword evidence="3" id="KW-0997">Cell inner membrane</keyword>
<evidence type="ECO:0000256" key="11">
    <source>
        <dbReference type="PROSITE-ProRule" id="PRU00278"/>
    </source>
</evidence>
<evidence type="ECO:0000259" key="13">
    <source>
        <dbReference type="PROSITE" id="PS50198"/>
    </source>
</evidence>
<evidence type="ECO:0000256" key="5">
    <source>
        <dbReference type="ARBA" id="ARBA00022989"/>
    </source>
</evidence>
<comment type="subcellular location">
    <subcellularLocation>
        <location evidence="1">Cell inner membrane</location>
        <topology evidence="1">Single-pass type II membrane protein</topology>
        <orientation evidence="1">Periplasmic side</orientation>
    </subcellularLocation>
</comment>
<organism evidence="14 15">
    <name type="scientific">Cognatilysobacter xinjiangensis</name>
    <dbReference type="NCBI Taxonomy" id="546892"/>
    <lineage>
        <taxon>Bacteria</taxon>
        <taxon>Pseudomonadati</taxon>
        <taxon>Pseudomonadota</taxon>
        <taxon>Gammaproteobacteria</taxon>
        <taxon>Lysobacterales</taxon>
        <taxon>Lysobacteraceae</taxon>
        <taxon>Cognatilysobacter</taxon>
    </lineage>
</organism>
<keyword evidence="7" id="KW-0143">Chaperone</keyword>
<proteinExistence type="inferred from homology"/>
<dbReference type="PANTHER" id="PTHR47529:SF1">
    <property type="entry name" value="PERIPLASMIC CHAPERONE PPID"/>
    <property type="match status" value="1"/>
</dbReference>
<dbReference type="Gene3D" id="1.10.4030.10">
    <property type="entry name" value="Porin chaperone SurA, peptide-binding domain"/>
    <property type="match status" value="1"/>
</dbReference>
<dbReference type="GO" id="GO:0016853">
    <property type="term" value="F:isomerase activity"/>
    <property type="evidence" value="ECO:0007669"/>
    <property type="project" value="UniProtKB-KW"/>
</dbReference>
<dbReference type="PROSITE" id="PS01096">
    <property type="entry name" value="PPIC_PPIASE_1"/>
    <property type="match status" value="1"/>
</dbReference>
<evidence type="ECO:0000256" key="1">
    <source>
        <dbReference type="ARBA" id="ARBA00004382"/>
    </source>
</evidence>